<gene>
    <name evidence="1" type="ORF">DIZ80_06525</name>
</gene>
<organism evidence="1 2">
    <name type="scientific">endosymbiont of Galathealinum brachiosum</name>
    <dbReference type="NCBI Taxonomy" id="2200906"/>
    <lineage>
        <taxon>Bacteria</taxon>
        <taxon>Pseudomonadati</taxon>
        <taxon>Pseudomonadota</taxon>
        <taxon>Gammaproteobacteria</taxon>
        <taxon>sulfur-oxidizing symbionts</taxon>
    </lineage>
</organism>
<sequence>MNKQRAIIDKFYQKFQNSMHSLVPALDERQLLQFQKDEFGANSYQQNEVFNHWLYTGRSINKRYYCLQNNEVVGQQSAIVVDLIIDNRVLTVAYAIDLRIRPEWKMKGLGVAMIGSLINEYDVVIGMGVSDEAHKMFKRQGWFDLGVVDTLVKPLTMSGFNDQAIDVGLISKLKYISALSLSKISDFYYKYNRPKAVFKKVKAFTSDHERIINDAYDSSAIRIIKDKHYLNWRFINFPDNEHYDVFELIEYNIPVAFFCVKMAFIDGSDVLIISEIHARLSDIPKVVDRIIELAKSYKASKITYSGLDYAIQKTLKSRCFCNRPYGDRFLVYSNAPELDSILKNKNRWRITNADSDAEFCLFNN</sequence>
<accession>A0A370DFU7</accession>
<proteinExistence type="predicted"/>
<dbReference type="AlphaFoldDB" id="A0A370DFU7"/>
<name>A0A370DFU7_9GAMM</name>
<reference evidence="1 2" key="1">
    <citation type="journal article" date="2018" name="ISME J.">
        <title>Endosymbiont genomes yield clues of tubeworm success.</title>
        <authorList>
            <person name="Li Y."/>
            <person name="Liles M.R."/>
            <person name="Halanych K.M."/>
        </authorList>
    </citation>
    <scope>NUCLEOTIDE SEQUENCE [LARGE SCALE GENOMIC DNA]</scope>
    <source>
        <strain evidence="1">A1464</strain>
    </source>
</reference>
<dbReference type="SUPFAM" id="SSF55729">
    <property type="entry name" value="Acyl-CoA N-acyltransferases (Nat)"/>
    <property type="match status" value="1"/>
</dbReference>
<dbReference type="EMBL" id="QFXC01000008">
    <property type="protein sequence ID" value="RDH83789.1"/>
    <property type="molecule type" value="Genomic_DNA"/>
</dbReference>
<dbReference type="Proteomes" id="UP000254266">
    <property type="component" value="Unassembled WGS sequence"/>
</dbReference>
<protein>
    <submittedName>
        <fullName evidence="1">Uncharacterized protein</fullName>
    </submittedName>
</protein>
<keyword evidence="2" id="KW-1185">Reference proteome</keyword>
<evidence type="ECO:0000313" key="1">
    <source>
        <dbReference type="EMBL" id="RDH83789.1"/>
    </source>
</evidence>
<evidence type="ECO:0000313" key="2">
    <source>
        <dbReference type="Proteomes" id="UP000254266"/>
    </source>
</evidence>
<comment type="caution">
    <text evidence="1">The sequence shown here is derived from an EMBL/GenBank/DDBJ whole genome shotgun (WGS) entry which is preliminary data.</text>
</comment>
<dbReference type="InterPro" id="IPR016181">
    <property type="entry name" value="Acyl_CoA_acyltransferase"/>
</dbReference>